<feature type="compositionally biased region" description="Low complexity" evidence="1">
    <location>
        <begin position="66"/>
        <end position="107"/>
    </location>
</feature>
<feature type="region of interest" description="Disordered" evidence="1">
    <location>
        <begin position="62"/>
        <end position="110"/>
    </location>
</feature>
<reference evidence="3" key="2">
    <citation type="journal article" date="2021" name="PeerJ">
        <title>Extensive microbial diversity within the chicken gut microbiome revealed by metagenomics and culture.</title>
        <authorList>
            <person name="Gilroy R."/>
            <person name="Ravi A."/>
            <person name="Getino M."/>
            <person name="Pursley I."/>
            <person name="Horton D.L."/>
            <person name="Alikhan N.F."/>
            <person name="Baker D."/>
            <person name="Gharbi K."/>
            <person name="Hall N."/>
            <person name="Watson M."/>
            <person name="Adriaenssens E.M."/>
            <person name="Foster-Nyarko E."/>
            <person name="Jarju S."/>
            <person name="Secka A."/>
            <person name="Antonio M."/>
            <person name="Oren A."/>
            <person name="Chaudhuri R.R."/>
            <person name="La Ragione R."/>
            <person name="Hildebrand F."/>
            <person name="Pallen M.J."/>
        </authorList>
    </citation>
    <scope>NUCLEOTIDE SEQUENCE</scope>
    <source>
        <strain evidence="3">ChiSxjej2B14-8506</strain>
    </source>
</reference>
<keyword evidence="2" id="KW-0472">Membrane</keyword>
<dbReference type="EMBL" id="DVNK01000035">
    <property type="protein sequence ID" value="HIU46690.1"/>
    <property type="molecule type" value="Genomic_DNA"/>
</dbReference>
<dbReference type="AlphaFoldDB" id="A0A9D1LRG7"/>
<reference evidence="3" key="1">
    <citation type="submission" date="2020-10" db="EMBL/GenBank/DDBJ databases">
        <authorList>
            <person name="Gilroy R."/>
        </authorList>
    </citation>
    <scope>NUCLEOTIDE SEQUENCE</scope>
    <source>
        <strain evidence="3">ChiSxjej2B14-8506</strain>
    </source>
</reference>
<accession>A0A9D1LRG7</accession>
<comment type="caution">
    <text evidence="3">The sequence shown here is derived from an EMBL/GenBank/DDBJ whole genome shotgun (WGS) entry which is preliminary data.</text>
</comment>
<keyword evidence="2" id="KW-0812">Transmembrane</keyword>
<organism evidence="3 4">
    <name type="scientific">Candidatus Fimadaptatus faecigallinarum</name>
    <dbReference type="NCBI Taxonomy" id="2840814"/>
    <lineage>
        <taxon>Bacteria</taxon>
        <taxon>Bacillati</taxon>
        <taxon>Bacillota</taxon>
        <taxon>Clostridia</taxon>
        <taxon>Eubacteriales</taxon>
        <taxon>Candidatus Fimadaptatus</taxon>
    </lineage>
</organism>
<feature type="transmembrane region" description="Helical" evidence="2">
    <location>
        <begin position="343"/>
        <end position="362"/>
    </location>
</feature>
<proteinExistence type="predicted"/>
<gene>
    <name evidence="3" type="ORF">IAC59_05480</name>
</gene>
<evidence type="ECO:0000256" key="1">
    <source>
        <dbReference type="SAM" id="MobiDB-lite"/>
    </source>
</evidence>
<keyword evidence="2" id="KW-1133">Transmembrane helix</keyword>
<feature type="transmembrane region" description="Helical" evidence="2">
    <location>
        <begin position="282"/>
        <end position="306"/>
    </location>
</feature>
<sequence>MIAFGLKKLAAKYGMNIESGVAYGMVKDCLISLSEGAGYKRLSIYVGQGELPQAGTQASADQIVVAQSSQTPAQSSQTPAQSDQTEAPLGQTPAQPGQTPAQLGQTPAQQRADALAERIIELASDYKRYRLMRSGQRLNGIEIEADGSALEVNFFDNPGTLKCVEAFIEEVLPQIAELTHPGECMLCGRELHGDACAALLPGERVVAMDADCIGRVEYVCALHQGGVARGMIGAVVGALIGAALWCAVGLAGYTASIVGMVTALLAGKGYDLLGGRPGKARLICIIACTLMAVVVGDAAALGAMIWREYTQAGAELMQAIGFNEYLGMMIEILIEDGEFVGSVVRDLLLGWLFAIVGCVAVLRKSSKNSDPSRIVRLHGRI</sequence>
<dbReference type="Proteomes" id="UP000824123">
    <property type="component" value="Unassembled WGS sequence"/>
</dbReference>
<name>A0A9D1LRG7_9FIRM</name>
<evidence type="ECO:0000256" key="2">
    <source>
        <dbReference type="SAM" id="Phobius"/>
    </source>
</evidence>
<evidence type="ECO:0000313" key="4">
    <source>
        <dbReference type="Proteomes" id="UP000824123"/>
    </source>
</evidence>
<evidence type="ECO:0000313" key="3">
    <source>
        <dbReference type="EMBL" id="HIU46690.1"/>
    </source>
</evidence>
<protein>
    <submittedName>
        <fullName evidence="3">Uncharacterized protein</fullName>
    </submittedName>
</protein>